<gene>
    <name evidence="2" type="ORF">UFOPK1722_00862</name>
</gene>
<dbReference type="EMBL" id="CAEZTS010000064">
    <property type="protein sequence ID" value="CAB4578729.1"/>
    <property type="molecule type" value="Genomic_DNA"/>
</dbReference>
<evidence type="ECO:0000313" key="2">
    <source>
        <dbReference type="EMBL" id="CAB4578729.1"/>
    </source>
</evidence>
<dbReference type="Gene3D" id="3.20.20.140">
    <property type="entry name" value="Metal-dependent hydrolases"/>
    <property type="match status" value="2"/>
</dbReference>
<evidence type="ECO:0000259" key="1">
    <source>
        <dbReference type="Pfam" id="PF07969"/>
    </source>
</evidence>
<dbReference type="PANTHER" id="PTHR11647:SF1">
    <property type="entry name" value="COLLAPSIN RESPONSE MEDIATOR PROTEIN"/>
    <property type="match status" value="1"/>
</dbReference>
<reference evidence="2" key="1">
    <citation type="submission" date="2020-05" db="EMBL/GenBank/DDBJ databases">
        <authorList>
            <person name="Chiriac C."/>
            <person name="Salcher M."/>
            <person name="Ghai R."/>
            <person name="Kavagutti S V."/>
        </authorList>
    </citation>
    <scope>NUCLEOTIDE SEQUENCE</scope>
</reference>
<dbReference type="SUPFAM" id="SSF51338">
    <property type="entry name" value="Composite domain of metallo-dependent hydrolases"/>
    <property type="match status" value="1"/>
</dbReference>
<proteinExistence type="predicted"/>
<dbReference type="Gene3D" id="2.30.40.10">
    <property type="entry name" value="Urease, subunit C, domain 1"/>
    <property type="match status" value="1"/>
</dbReference>
<name>A0A6J6ETR8_9ZZZZ</name>
<protein>
    <submittedName>
        <fullName evidence="2">Unannotated protein</fullName>
    </submittedName>
</protein>
<accession>A0A6J6ETR8</accession>
<dbReference type="PANTHER" id="PTHR11647">
    <property type="entry name" value="HYDRANTOINASE/DIHYDROPYRIMIDINASE FAMILY MEMBER"/>
    <property type="match status" value="1"/>
</dbReference>
<dbReference type="SUPFAM" id="SSF51556">
    <property type="entry name" value="Metallo-dependent hydrolases"/>
    <property type="match status" value="1"/>
</dbReference>
<organism evidence="2">
    <name type="scientific">freshwater metagenome</name>
    <dbReference type="NCBI Taxonomy" id="449393"/>
    <lineage>
        <taxon>unclassified sequences</taxon>
        <taxon>metagenomes</taxon>
        <taxon>ecological metagenomes</taxon>
    </lineage>
</organism>
<dbReference type="InterPro" id="IPR013108">
    <property type="entry name" value="Amidohydro_3"/>
</dbReference>
<feature type="domain" description="Amidohydrolase 3" evidence="1">
    <location>
        <begin position="43"/>
        <end position="546"/>
    </location>
</feature>
<dbReference type="GO" id="GO:0005829">
    <property type="term" value="C:cytosol"/>
    <property type="evidence" value="ECO:0007669"/>
    <property type="project" value="TreeGrafter"/>
</dbReference>
<dbReference type="Pfam" id="PF07969">
    <property type="entry name" value="Amidohydro_3"/>
    <property type="match status" value="1"/>
</dbReference>
<dbReference type="GO" id="GO:0016812">
    <property type="term" value="F:hydrolase activity, acting on carbon-nitrogen (but not peptide) bonds, in cyclic amides"/>
    <property type="evidence" value="ECO:0007669"/>
    <property type="project" value="TreeGrafter"/>
</dbReference>
<dbReference type="InterPro" id="IPR050378">
    <property type="entry name" value="Metallo-dep_Hydrolases_sf"/>
</dbReference>
<sequence>MLDIVIRGGTVIDGTGAPARRADVGIKGGRVVAVGVVDESAAEVIDAAGMYVTPGFIDPHTHYDAQLLWDPTASPSSVHGVTTVVGGNCGFTLAPLLPGDADYLRKMMAKVEGMPLAALENGTDWAWETFSDYLGRLEGNIAVNAGFLVGHCAIRRYVMGGEAVGAAADADQIAAMRAELARAIEAGALGFSFTNSTSHSDGDGEPVASRWATHDELIALCEEVGQHEGTTLEGIVPGCLDRFADDEIELLGRMSAAANRPMNWNVLTVDSREPDRVPRQISAYDRSVELGGRVVALTMPVQVPMNMSFLNFCGLWLLPGWQKVLGVPVAERIARLQDPDTRVLLLENSLSQAAGVFRRLADWGDYVIGDTYSEANRGLKGRIVRDIANERGRSCFGTLLDIVIADELQTVLWPTPQDDDAESWRMRAELWQDERAIIGGSDAGAHLDRMCGAPYPTRWLSDCIRGRQLVPVEHAVKMMTSAPARLFGFTDRGELREGAFADVVVFDPAAVGSEDAALVTDLPGDSSRLTAGSFGVKRVLVNGMVIVEDGVANGRVPGTVLKSGRDTYTVPAR</sequence>
<dbReference type="AlphaFoldDB" id="A0A6J6ETR8"/>
<dbReference type="InterPro" id="IPR011059">
    <property type="entry name" value="Metal-dep_hydrolase_composite"/>
</dbReference>
<dbReference type="InterPro" id="IPR032466">
    <property type="entry name" value="Metal_Hydrolase"/>
</dbReference>